<dbReference type="AlphaFoldDB" id="A0AA87B8U0"/>
<dbReference type="Proteomes" id="UP001189624">
    <property type="component" value="Chromosome 11"/>
</dbReference>
<name>A0AA87B8U0_9FABA</name>
<evidence type="ECO:0000313" key="2">
    <source>
        <dbReference type="EMBL" id="CAJ1978483.1"/>
    </source>
</evidence>
<dbReference type="EMBL" id="OY731408">
    <property type="protein sequence ID" value="CAJ1978483.1"/>
    <property type="molecule type" value="Genomic_DNA"/>
</dbReference>
<gene>
    <name evidence="2" type="ORF">AYBTSS11_LOCUS30678</name>
</gene>
<organism evidence="2 3">
    <name type="scientific">Sphenostylis stenocarpa</name>
    <dbReference type="NCBI Taxonomy" id="92480"/>
    <lineage>
        <taxon>Eukaryota</taxon>
        <taxon>Viridiplantae</taxon>
        <taxon>Streptophyta</taxon>
        <taxon>Embryophyta</taxon>
        <taxon>Tracheophyta</taxon>
        <taxon>Spermatophyta</taxon>
        <taxon>Magnoliopsida</taxon>
        <taxon>eudicotyledons</taxon>
        <taxon>Gunneridae</taxon>
        <taxon>Pentapetalae</taxon>
        <taxon>rosids</taxon>
        <taxon>fabids</taxon>
        <taxon>Fabales</taxon>
        <taxon>Fabaceae</taxon>
        <taxon>Papilionoideae</taxon>
        <taxon>50 kb inversion clade</taxon>
        <taxon>NPAAA clade</taxon>
        <taxon>indigoferoid/millettioid clade</taxon>
        <taxon>Phaseoleae</taxon>
        <taxon>Sphenostylis</taxon>
    </lineage>
</organism>
<dbReference type="Gramene" id="rna-AYBTSS11_LOCUS30678">
    <property type="protein sequence ID" value="CAJ1978483.1"/>
    <property type="gene ID" value="gene-AYBTSS11_LOCUS30678"/>
</dbReference>
<keyword evidence="3" id="KW-1185">Reference proteome</keyword>
<feature type="chain" id="PRO_5041658201" evidence="1">
    <location>
        <begin position="25"/>
        <end position="121"/>
    </location>
</feature>
<accession>A0AA87B8U0</accession>
<evidence type="ECO:0000313" key="3">
    <source>
        <dbReference type="Proteomes" id="UP001189624"/>
    </source>
</evidence>
<keyword evidence="1" id="KW-0732">Signal</keyword>
<reference evidence="2" key="1">
    <citation type="submission" date="2023-10" db="EMBL/GenBank/DDBJ databases">
        <authorList>
            <person name="Domelevo Entfellner J.-B."/>
        </authorList>
    </citation>
    <scope>NUCLEOTIDE SEQUENCE</scope>
</reference>
<feature type="signal peptide" evidence="1">
    <location>
        <begin position="1"/>
        <end position="24"/>
    </location>
</feature>
<evidence type="ECO:0000256" key="1">
    <source>
        <dbReference type="SAM" id="SignalP"/>
    </source>
</evidence>
<protein>
    <submittedName>
        <fullName evidence="2">Uncharacterized protein</fullName>
    </submittedName>
</protein>
<sequence>MRKAEMKSIGVMMMVMIVLGFAEAELKSDSDGALCRVKCALKCAPQQPYPPIYSKCIADCQSHCNSLSSASDAVNLCITGCDFIKSVAISIGAPDLATNWMNHCLQECKKINNLLQIFSKK</sequence>
<proteinExistence type="predicted"/>